<dbReference type="HOGENOM" id="CLU_144262_0_0_1"/>
<reference evidence="2 3" key="1">
    <citation type="submission" date="2014-04" db="EMBL/GenBank/DDBJ databases">
        <title>Evolutionary Origins and Diversification of the Mycorrhizal Mutualists.</title>
        <authorList>
            <consortium name="DOE Joint Genome Institute"/>
            <consortium name="Mycorrhizal Genomics Consortium"/>
            <person name="Kohler A."/>
            <person name="Kuo A."/>
            <person name="Nagy L.G."/>
            <person name="Floudas D."/>
            <person name="Copeland A."/>
            <person name="Barry K.W."/>
            <person name="Cichocki N."/>
            <person name="Veneault-Fourrey C."/>
            <person name="LaButti K."/>
            <person name="Lindquist E.A."/>
            <person name="Lipzen A."/>
            <person name="Lundell T."/>
            <person name="Morin E."/>
            <person name="Murat C."/>
            <person name="Riley R."/>
            <person name="Ohm R."/>
            <person name="Sun H."/>
            <person name="Tunlid A."/>
            <person name="Henrissat B."/>
            <person name="Grigoriev I.V."/>
            <person name="Hibbett D.S."/>
            <person name="Martin F."/>
        </authorList>
    </citation>
    <scope>NUCLEOTIDE SEQUENCE [LARGE SCALE GENOMIC DNA]</scope>
    <source>
        <strain evidence="2 3">Koide BX008</strain>
    </source>
</reference>
<dbReference type="InParanoid" id="A0A0C2WWM8"/>
<gene>
    <name evidence="2" type="ORF">M378DRAFT_864269</name>
</gene>
<evidence type="ECO:0000256" key="1">
    <source>
        <dbReference type="SAM" id="SignalP"/>
    </source>
</evidence>
<sequence>MRHLLLHLAFCLGASDHALDSVLMAESHADGSEEIHSILPFVLTGTDKNALGKDLNTCLSSLLPRLRRRKLGIPLDTDMIQLVCSLLRFDHAEIAMRLRSILDAQSLIDVIDEVGHYTSTRI</sequence>
<keyword evidence="1" id="KW-0732">Signal</keyword>
<dbReference type="EMBL" id="KN818287">
    <property type="protein sequence ID" value="KIL61221.1"/>
    <property type="molecule type" value="Genomic_DNA"/>
</dbReference>
<name>A0A0C2WWM8_AMAMK</name>
<protein>
    <submittedName>
        <fullName evidence="2">Uncharacterized protein</fullName>
    </submittedName>
</protein>
<feature type="chain" id="PRO_5002170427" evidence="1">
    <location>
        <begin position="19"/>
        <end position="122"/>
    </location>
</feature>
<feature type="signal peptide" evidence="1">
    <location>
        <begin position="1"/>
        <end position="18"/>
    </location>
</feature>
<evidence type="ECO:0000313" key="2">
    <source>
        <dbReference type="EMBL" id="KIL61221.1"/>
    </source>
</evidence>
<organism evidence="2 3">
    <name type="scientific">Amanita muscaria (strain Koide BX008)</name>
    <dbReference type="NCBI Taxonomy" id="946122"/>
    <lineage>
        <taxon>Eukaryota</taxon>
        <taxon>Fungi</taxon>
        <taxon>Dikarya</taxon>
        <taxon>Basidiomycota</taxon>
        <taxon>Agaricomycotina</taxon>
        <taxon>Agaricomycetes</taxon>
        <taxon>Agaricomycetidae</taxon>
        <taxon>Agaricales</taxon>
        <taxon>Pluteineae</taxon>
        <taxon>Amanitaceae</taxon>
        <taxon>Amanita</taxon>
    </lineage>
</organism>
<keyword evidence="3" id="KW-1185">Reference proteome</keyword>
<dbReference type="AlphaFoldDB" id="A0A0C2WWM8"/>
<dbReference type="Proteomes" id="UP000054549">
    <property type="component" value="Unassembled WGS sequence"/>
</dbReference>
<proteinExistence type="predicted"/>
<evidence type="ECO:0000313" key="3">
    <source>
        <dbReference type="Proteomes" id="UP000054549"/>
    </source>
</evidence>
<accession>A0A0C2WWM8</accession>